<dbReference type="InterPro" id="IPR036514">
    <property type="entry name" value="SGNH_hydro_sf"/>
</dbReference>
<dbReference type="AlphaFoldDB" id="A0A3S4WQD4"/>
<organism evidence="3 5">
    <name type="scientific">Kaistella antarctica</name>
    <dbReference type="NCBI Taxonomy" id="266748"/>
    <lineage>
        <taxon>Bacteria</taxon>
        <taxon>Pseudomonadati</taxon>
        <taxon>Bacteroidota</taxon>
        <taxon>Flavobacteriia</taxon>
        <taxon>Flavobacteriales</taxon>
        <taxon>Weeksellaceae</taxon>
        <taxon>Chryseobacterium group</taxon>
        <taxon>Kaistella</taxon>
    </lineage>
</organism>
<dbReference type="Gene3D" id="3.40.50.1110">
    <property type="entry name" value="SGNH hydrolase"/>
    <property type="match status" value="1"/>
</dbReference>
<keyword evidence="4" id="KW-1185">Reference proteome</keyword>
<dbReference type="GO" id="GO:0016788">
    <property type="term" value="F:hydrolase activity, acting on ester bonds"/>
    <property type="evidence" value="ECO:0007669"/>
    <property type="project" value="UniProtKB-ARBA"/>
</dbReference>
<accession>A0A3S4WQD4</accession>
<protein>
    <submittedName>
        <fullName evidence="3">GDSL-like Lipase/Acylhydrolase</fullName>
    </submittedName>
</protein>
<dbReference type="Pfam" id="PF13472">
    <property type="entry name" value="Lipase_GDSL_2"/>
    <property type="match status" value="1"/>
</dbReference>
<evidence type="ECO:0000313" key="3">
    <source>
        <dbReference type="EMBL" id="VEH97269.1"/>
    </source>
</evidence>
<dbReference type="Proteomes" id="UP000270036">
    <property type="component" value="Chromosome"/>
</dbReference>
<evidence type="ECO:0000313" key="4">
    <source>
        <dbReference type="Proteomes" id="UP000028349"/>
    </source>
</evidence>
<evidence type="ECO:0000313" key="5">
    <source>
        <dbReference type="Proteomes" id="UP000270036"/>
    </source>
</evidence>
<gene>
    <name evidence="2" type="ORF">HY04_14065</name>
    <name evidence="3" type="ORF">NCTC13489_00766</name>
</gene>
<name>A0A3S4WQD4_9FLAO</name>
<proteinExistence type="predicted"/>
<keyword evidence="3" id="KW-0378">Hydrolase</keyword>
<dbReference type="SUPFAM" id="SSF52266">
    <property type="entry name" value="SGNH hydrolase"/>
    <property type="match status" value="1"/>
</dbReference>
<dbReference type="RefSeq" id="WP_034720697.1">
    <property type="nucleotide sequence ID" value="NZ_FOIX01000003.1"/>
</dbReference>
<evidence type="ECO:0000259" key="1">
    <source>
        <dbReference type="Pfam" id="PF13472"/>
    </source>
</evidence>
<dbReference type="KEGG" id="cant:NCTC13489_00766"/>
<dbReference type="EMBL" id="JPEP01000002">
    <property type="protein sequence ID" value="KEY19514.1"/>
    <property type="molecule type" value="Genomic_DNA"/>
</dbReference>
<evidence type="ECO:0000313" key="2">
    <source>
        <dbReference type="EMBL" id="KEY19514.1"/>
    </source>
</evidence>
<reference evidence="3 5" key="2">
    <citation type="submission" date="2018-12" db="EMBL/GenBank/DDBJ databases">
        <authorList>
            <consortium name="Pathogen Informatics"/>
        </authorList>
    </citation>
    <scope>NUCLEOTIDE SEQUENCE [LARGE SCALE GENOMIC DNA]</scope>
    <source>
        <strain evidence="3 5">NCTC13489</strain>
    </source>
</reference>
<feature type="domain" description="SGNH hydrolase-type esterase" evidence="1">
    <location>
        <begin position="55"/>
        <end position="240"/>
    </location>
</feature>
<dbReference type="Proteomes" id="UP000028349">
    <property type="component" value="Unassembled WGS sequence"/>
</dbReference>
<dbReference type="STRING" id="266748.HY04_14065"/>
<reference evidence="2 4" key="1">
    <citation type="submission" date="2014-07" db="EMBL/GenBank/DDBJ databases">
        <authorList>
            <person name="Pisani N.G."/>
            <person name="Newman J.D."/>
        </authorList>
    </citation>
    <scope>NUCLEOTIDE SEQUENCE [LARGE SCALE GENOMIC DNA]</scope>
    <source>
        <strain evidence="2 4">LMG 24720</strain>
    </source>
</reference>
<dbReference type="InterPro" id="IPR013830">
    <property type="entry name" value="SGNH_hydro"/>
</dbReference>
<dbReference type="OrthoDB" id="2810666at2"/>
<sequence>MKKKYFIHLVKSIPLLPIIYFQGKRIKKEIQFLPEAKDPEGFFRSNFDKTLKVLFIGESSFGGVGSDFHKNSFAGYFSRELSAAFHFNVDWKVYAKTGYNVEKVHQTIIPKIVENECDLLVIGIGANDSFEFTQPKKWLENIQVLIDSLRKKFPETPISFAQLPTIEAFPALTKEMQFVLGNHKDLLAQYLYIQTSKNKNIYFPTNKVNIKEWLKQLNDDQTIADFFSDGVHPSELTYKIWAKESVEFLLDSKLKFS</sequence>
<dbReference type="EMBL" id="LR134441">
    <property type="protein sequence ID" value="VEH97269.1"/>
    <property type="molecule type" value="Genomic_DNA"/>
</dbReference>
<dbReference type="CDD" id="cd01836">
    <property type="entry name" value="FeeA_FeeB_like"/>
    <property type="match status" value="1"/>
</dbReference>